<accession>A0A6J7HN43</accession>
<feature type="transmembrane region" description="Helical" evidence="5">
    <location>
        <begin position="12"/>
        <end position="37"/>
    </location>
</feature>
<gene>
    <name evidence="6" type="ORF">UFOPK3564_01772</name>
</gene>
<evidence type="ECO:0000256" key="3">
    <source>
        <dbReference type="ARBA" id="ARBA00022989"/>
    </source>
</evidence>
<dbReference type="GO" id="GO:0016020">
    <property type="term" value="C:membrane"/>
    <property type="evidence" value="ECO:0007669"/>
    <property type="project" value="UniProtKB-SubCell"/>
</dbReference>
<evidence type="ECO:0000256" key="5">
    <source>
        <dbReference type="SAM" id="Phobius"/>
    </source>
</evidence>
<reference evidence="6" key="1">
    <citation type="submission" date="2020-05" db="EMBL/GenBank/DDBJ databases">
        <authorList>
            <person name="Chiriac C."/>
            <person name="Salcher M."/>
            <person name="Ghai R."/>
            <person name="Kavagutti S V."/>
        </authorList>
    </citation>
    <scope>NUCLEOTIDE SEQUENCE</scope>
</reference>
<proteinExistence type="predicted"/>
<evidence type="ECO:0000256" key="4">
    <source>
        <dbReference type="ARBA" id="ARBA00023136"/>
    </source>
</evidence>
<feature type="transmembrane region" description="Helical" evidence="5">
    <location>
        <begin position="103"/>
        <end position="121"/>
    </location>
</feature>
<evidence type="ECO:0000256" key="1">
    <source>
        <dbReference type="ARBA" id="ARBA00004141"/>
    </source>
</evidence>
<feature type="transmembrane region" description="Helical" evidence="5">
    <location>
        <begin position="49"/>
        <end position="70"/>
    </location>
</feature>
<keyword evidence="3 5" id="KW-1133">Transmembrane helix</keyword>
<keyword evidence="2 5" id="KW-0812">Transmembrane</keyword>
<keyword evidence="4 5" id="KW-0472">Membrane</keyword>
<protein>
    <submittedName>
        <fullName evidence="6">Unannotated protein</fullName>
    </submittedName>
</protein>
<dbReference type="AlphaFoldDB" id="A0A6J7HN43"/>
<dbReference type="InterPro" id="IPR032808">
    <property type="entry name" value="DoxX"/>
</dbReference>
<comment type="subcellular location">
    <subcellularLocation>
        <location evidence="1">Membrane</location>
        <topology evidence="1">Multi-pass membrane protein</topology>
    </subcellularLocation>
</comment>
<feature type="transmembrane region" description="Helical" evidence="5">
    <location>
        <begin position="77"/>
        <end position="97"/>
    </location>
</feature>
<organism evidence="6">
    <name type="scientific">freshwater metagenome</name>
    <dbReference type="NCBI Taxonomy" id="449393"/>
    <lineage>
        <taxon>unclassified sequences</taxon>
        <taxon>metagenomes</taxon>
        <taxon>ecological metagenomes</taxon>
    </lineage>
</organism>
<sequence>MQLDAAVRADPVLRRIAVVVGVIFLIACLPKFLAYGWERDAFVRFDLPAPGFLVIVAGVVELVGGALLVARRLVLPSCVVLSITMLVAFVAGGLLAGDEIPSMTLAPALLLAMVWLVVGAARGTRRGTGWTAA</sequence>
<dbReference type="EMBL" id="CAFBMK010000100">
    <property type="protein sequence ID" value="CAB4919856.1"/>
    <property type="molecule type" value="Genomic_DNA"/>
</dbReference>
<evidence type="ECO:0000313" key="6">
    <source>
        <dbReference type="EMBL" id="CAB4919856.1"/>
    </source>
</evidence>
<name>A0A6J7HN43_9ZZZZ</name>
<evidence type="ECO:0000256" key="2">
    <source>
        <dbReference type="ARBA" id="ARBA00022692"/>
    </source>
</evidence>
<dbReference type="Pfam" id="PF07681">
    <property type="entry name" value="DoxX"/>
    <property type="match status" value="1"/>
</dbReference>